<comment type="caution">
    <text evidence="3">The sequence shown here is derived from an EMBL/GenBank/DDBJ whole genome shotgun (WGS) entry which is preliminary data.</text>
</comment>
<evidence type="ECO:0000259" key="2">
    <source>
        <dbReference type="Pfam" id="PF16655"/>
    </source>
</evidence>
<dbReference type="SUPFAM" id="SSF56300">
    <property type="entry name" value="Metallo-dependent phosphatases"/>
    <property type="match status" value="1"/>
</dbReference>
<gene>
    <name evidence="3" type="ORF">EIK76_13315</name>
</gene>
<dbReference type="InterPro" id="IPR018946">
    <property type="entry name" value="PhoD-like_MPP"/>
</dbReference>
<dbReference type="InterPro" id="IPR032093">
    <property type="entry name" value="PhoD_N"/>
</dbReference>
<dbReference type="RefSeq" id="WP_046519498.1">
    <property type="nucleotide sequence ID" value="NZ_LAVS01000012.1"/>
</dbReference>
<feature type="domain" description="PhoD-like phosphatase metallophosphatase" evidence="1">
    <location>
        <begin position="146"/>
        <end position="548"/>
    </location>
</feature>
<dbReference type="CDD" id="cd07389">
    <property type="entry name" value="MPP_PhoD"/>
    <property type="match status" value="1"/>
</dbReference>
<dbReference type="Pfam" id="PF09423">
    <property type="entry name" value="PhoD"/>
    <property type="match status" value="1"/>
</dbReference>
<feature type="domain" description="Phospholipase D N-terminal" evidence="2">
    <location>
        <begin position="46"/>
        <end position="135"/>
    </location>
</feature>
<dbReference type="InterPro" id="IPR052900">
    <property type="entry name" value="Phospholipid_Metab_Enz"/>
</dbReference>
<sequence>MAHLNRRDFLKNSAFLTGAAWLSSSVFGCSSADLQARNAGPIAFLHGVASGDPLADSLILWTKVTPEQQPDAVQLLLEVSERADFSVVQHRQLCLAQRDADYCCKVDLRGLLPGRSYYYRFRDNTTVSATGHGKTLPAGAVSEVRFAVLSCSNYPAGYFHVYQQVAQQQLDAVLHLGDYIYEYEQGGYATERSVELGRALAADNQAEMVSLSDYRKRYALYRSDKDLQQAHASHSFICVWDDHEITNDAWTDGAENHQPNEGDYQERKLNALQAYYEWMPIRPLVSGKQRTGQQQSLYRSFAFGDLVDLHMLDTRIEGRNLQLDYKNYTDEKTGAFDTQRFTADLTHPKRTLLGQKQQQWLQAQLLRSKAHYQVLGQQVLMAKMMFPSELLSAFSKPGPELVEKIAQLTALKHRVASGDRSLSAEDKKRIESVLAYNLDAWDGYPFERELIYKTAQQQNKQLVVLAGDTHNAWASTLYDQQGKKVGIELATPSVSSPGIETYLQLNTAQVEQLADVLPQLIDELDYCNLHQRGFLLVAFRKEHIDAQWFFVDDITNKQYQTRLGYQQSYKL</sequence>
<dbReference type="PANTHER" id="PTHR43606">
    <property type="entry name" value="PHOSPHATASE, PUTATIVE (AFU_ORTHOLOGUE AFUA_6G08710)-RELATED"/>
    <property type="match status" value="1"/>
</dbReference>
<dbReference type="OrthoDB" id="327733at2"/>
<dbReference type="AlphaFoldDB" id="A0A3P3QE08"/>
<dbReference type="Gene3D" id="2.60.40.380">
    <property type="entry name" value="Purple acid phosphatase-like, N-terminal"/>
    <property type="match status" value="1"/>
</dbReference>
<dbReference type="Gene3D" id="3.60.21.70">
    <property type="entry name" value="PhoD-like phosphatase"/>
    <property type="match status" value="1"/>
</dbReference>
<evidence type="ECO:0000259" key="1">
    <source>
        <dbReference type="Pfam" id="PF09423"/>
    </source>
</evidence>
<organism evidence="3 4">
    <name type="scientific">Rheinheimera mesophila</name>
    <dbReference type="NCBI Taxonomy" id="1547515"/>
    <lineage>
        <taxon>Bacteria</taxon>
        <taxon>Pseudomonadati</taxon>
        <taxon>Pseudomonadota</taxon>
        <taxon>Gammaproteobacteria</taxon>
        <taxon>Chromatiales</taxon>
        <taxon>Chromatiaceae</taxon>
        <taxon>Rheinheimera</taxon>
    </lineage>
</organism>
<evidence type="ECO:0000313" key="3">
    <source>
        <dbReference type="EMBL" id="RRJ19436.1"/>
    </source>
</evidence>
<dbReference type="EMBL" id="RRCF01000004">
    <property type="protein sequence ID" value="RRJ19436.1"/>
    <property type="molecule type" value="Genomic_DNA"/>
</dbReference>
<dbReference type="Pfam" id="PF16655">
    <property type="entry name" value="PhoD_N"/>
    <property type="match status" value="1"/>
</dbReference>
<keyword evidence="4" id="KW-1185">Reference proteome</keyword>
<evidence type="ECO:0000313" key="4">
    <source>
        <dbReference type="Proteomes" id="UP000276260"/>
    </source>
</evidence>
<dbReference type="InterPro" id="IPR029052">
    <property type="entry name" value="Metallo-depent_PP-like"/>
</dbReference>
<dbReference type="PANTHER" id="PTHR43606:SF2">
    <property type="entry name" value="ALKALINE PHOSPHATASE FAMILY PROTEIN (AFU_ORTHOLOGUE AFUA_5G03860)"/>
    <property type="match status" value="1"/>
</dbReference>
<dbReference type="InterPro" id="IPR038607">
    <property type="entry name" value="PhoD-like_sf"/>
</dbReference>
<dbReference type="PROSITE" id="PS51257">
    <property type="entry name" value="PROKAR_LIPOPROTEIN"/>
    <property type="match status" value="1"/>
</dbReference>
<name>A0A3P3QE08_9GAMM</name>
<protein>
    <submittedName>
        <fullName evidence="3">Alkaline phosphatase</fullName>
    </submittedName>
</protein>
<reference evidence="3 4" key="1">
    <citation type="submission" date="2018-11" db="EMBL/GenBank/DDBJ databases">
        <title>Draft genome analysis of Rheinheimera mesophila isolated from an industrial waste site.</title>
        <authorList>
            <person name="Yu Q."/>
            <person name="Qi Y."/>
            <person name="Zhang H."/>
            <person name="Lu Y."/>
            <person name="Pu J."/>
        </authorList>
    </citation>
    <scope>NUCLEOTIDE SEQUENCE [LARGE SCALE GENOMIC DNA]</scope>
    <source>
        <strain evidence="3 4">IITR13</strain>
    </source>
</reference>
<dbReference type="InterPro" id="IPR006311">
    <property type="entry name" value="TAT_signal"/>
</dbReference>
<accession>A0A3P3QE08</accession>
<proteinExistence type="predicted"/>
<dbReference type="Proteomes" id="UP000276260">
    <property type="component" value="Unassembled WGS sequence"/>
</dbReference>
<dbReference type="PROSITE" id="PS51318">
    <property type="entry name" value="TAT"/>
    <property type="match status" value="1"/>
</dbReference>